<sequence>MARVEAFWRADSERSGREEKQGSVHFRQRDCQTMRLCLFSGLDRIEVGERGSFGDRQPESNRGRESYDGLAVKLSLHESWQVESFVRRYLRGAGHIHRLRALLSSQVSLIQLLGDEEVLRQVANHLQNGNFCAYFYKHEPTKPIRLPGGGVDSAVRGAEPARAVKPVVTREQLQVIAPAAVEETHAQQDLEAARLEAAAREAIPLLEVCPTP</sequence>
<gene>
    <name evidence="1" type="ORF">HU811_03325</name>
</gene>
<proteinExistence type="predicted"/>
<dbReference type="Proteomes" id="UP000617171">
    <property type="component" value="Unassembled WGS sequence"/>
</dbReference>
<evidence type="ECO:0000313" key="2">
    <source>
        <dbReference type="Proteomes" id="UP000617171"/>
    </source>
</evidence>
<reference evidence="1 2" key="1">
    <citation type="journal article" date="2020" name="Microorganisms">
        <title>Reliable Identification of Environmental Pseudomonas Isolates Using the rpoD Gene.</title>
        <authorList>
            <consortium name="The Broad Institute Genome Sequencing Platform"/>
            <person name="Girard L."/>
            <person name="Lood C."/>
            <person name="Rokni-Zadeh H."/>
            <person name="van Noort V."/>
            <person name="Lavigne R."/>
            <person name="De Mot R."/>
        </authorList>
    </citation>
    <scope>NUCLEOTIDE SEQUENCE [LARGE SCALE GENOMIC DNA]</scope>
    <source>
        <strain evidence="1 2">SWRI196</strain>
    </source>
</reference>
<dbReference type="EMBL" id="JABWQV010000007">
    <property type="protein sequence ID" value="MBC3345663.1"/>
    <property type="molecule type" value="Genomic_DNA"/>
</dbReference>
<keyword evidence="2" id="KW-1185">Reference proteome</keyword>
<protein>
    <submittedName>
        <fullName evidence="1">Uncharacterized protein</fullName>
    </submittedName>
</protein>
<name>A0ABR6UM25_9PSED</name>
<accession>A0ABR6UM25</accession>
<organism evidence="1 2">
    <name type="scientific">Pseudomonas tehranensis</name>
    <dbReference type="NCBI Taxonomy" id="2745502"/>
    <lineage>
        <taxon>Bacteria</taxon>
        <taxon>Pseudomonadati</taxon>
        <taxon>Pseudomonadota</taxon>
        <taxon>Gammaproteobacteria</taxon>
        <taxon>Pseudomonadales</taxon>
        <taxon>Pseudomonadaceae</taxon>
        <taxon>Pseudomonas</taxon>
    </lineage>
</organism>
<evidence type="ECO:0000313" key="1">
    <source>
        <dbReference type="EMBL" id="MBC3345663.1"/>
    </source>
</evidence>
<comment type="caution">
    <text evidence="1">The sequence shown here is derived from an EMBL/GenBank/DDBJ whole genome shotgun (WGS) entry which is preliminary data.</text>
</comment>
<dbReference type="RefSeq" id="WP_186653936.1">
    <property type="nucleotide sequence ID" value="NZ_JABWQV010000007.1"/>
</dbReference>